<keyword evidence="2" id="KW-1185">Reference proteome</keyword>
<dbReference type="Proteomes" id="UP001377168">
    <property type="component" value="Unassembled WGS sequence"/>
</dbReference>
<comment type="caution">
    <text evidence="1">The sequence shown here is derived from an EMBL/GenBank/DDBJ whole genome shotgun (WGS) entry which is preliminary data.</text>
</comment>
<evidence type="ECO:0000313" key="2">
    <source>
        <dbReference type="Proteomes" id="UP001377168"/>
    </source>
</evidence>
<evidence type="ECO:0000313" key="1">
    <source>
        <dbReference type="EMBL" id="MEJ8632970.1"/>
    </source>
</evidence>
<sequence length="136" mass="14935">MEQSEVLKRVIGILTQMTDWRRILEEDEERDIGSDPSVITALLSETLPRIRIPEDATHEEIANIVAEKVGGAIHQLVGAFTLAFVELAQVHDSGRDNMTTNDVLRELALRAEHLNSNGNSDADGDSGRDSDSDPDS</sequence>
<dbReference type="EMBL" id="JBBKAJ010000022">
    <property type="protein sequence ID" value="MEJ8632970.1"/>
    <property type="molecule type" value="Genomic_DNA"/>
</dbReference>
<organism evidence="1 2">
    <name type="scientific">Streptomyces achmelvichensis</name>
    <dbReference type="NCBI Taxonomy" id="3134111"/>
    <lineage>
        <taxon>Bacteria</taxon>
        <taxon>Bacillati</taxon>
        <taxon>Actinomycetota</taxon>
        <taxon>Actinomycetes</taxon>
        <taxon>Kitasatosporales</taxon>
        <taxon>Streptomycetaceae</taxon>
        <taxon>Streptomyces</taxon>
    </lineage>
</organism>
<proteinExistence type="predicted"/>
<name>A0ACC6PNS7_9ACTN</name>
<gene>
    <name evidence="1" type="ORF">WKI67_06140</name>
</gene>
<reference evidence="1" key="1">
    <citation type="submission" date="2024-03" db="EMBL/GenBank/DDBJ databases">
        <title>Novel Streptomyces species of biotechnological and ecological value are a feature of Machair soil.</title>
        <authorList>
            <person name="Prole J.R."/>
            <person name="Goodfellow M."/>
            <person name="Allenby N."/>
            <person name="Ward A.C."/>
        </authorList>
    </citation>
    <scope>NUCLEOTIDE SEQUENCE</scope>
    <source>
        <strain evidence="1">MS2.AVA.5</strain>
    </source>
</reference>
<protein>
    <submittedName>
        <fullName evidence="1">Uncharacterized protein</fullName>
    </submittedName>
</protein>
<accession>A0ACC6PNS7</accession>